<feature type="transmembrane region" description="Helical" evidence="7">
    <location>
        <begin position="47"/>
        <end position="69"/>
    </location>
</feature>
<feature type="transmembrane region" description="Helical" evidence="7">
    <location>
        <begin position="426"/>
        <end position="450"/>
    </location>
</feature>
<evidence type="ECO:0000256" key="1">
    <source>
        <dbReference type="ARBA" id="ARBA00004141"/>
    </source>
</evidence>
<comment type="caution">
    <text evidence="8">The sequence shown here is derived from an EMBL/GenBank/DDBJ whole genome shotgun (WGS) entry which is preliminary data.</text>
</comment>
<feature type="transmembrane region" description="Helical" evidence="7">
    <location>
        <begin position="230"/>
        <end position="249"/>
    </location>
</feature>
<dbReference type="Proteomes" id="UP001186944">
    <property type="component" value="Unassembled WGS sequence"/>
</dbReference>
<evidence type="ECO:0000313" key="8">
    <source>
        <dbReference type="EMBL" id="KAK3084779.1"/>
    </source>
</evidence>
<proteinExistence type="inferred from homology"/>
<evidence type="ECO:0000256" key="7">
    <source>
        <dbReference type="SAM" id="Phobius"/>
    </source>
</evidence>
<dbReference type="PROSITE" id="PS01271">
    <property type="entry name" value="NA_SULFATE"/>
    <property type="match status" value="1"/>
</dbReference>
<dbReference type="PANTHER" id="PTHR10283:SF82">
    <property type="entry name" value="SOLUTE CARRIER FAMILY 13 MEMBER 2"/>
    <property type="match status" value="1"/>
</dbReference>
<dbReference type="EMBL" id="VSWD01000013">
    <property type="protein sequence ID" value="KAK3084779.1"/>
    <property type="molecule type" value="Genomic_DNA"/>
</dbReference>
<feature type="transmembrane region" description="Helical" evidence="7">
    <location>
        <begin position="353"/>
        <end position="383"/>
    </location>
</feature>
<keyword evidence="5 7" id="KW-1133">Transmembrane helix</keyword>
<organism evidence="8 9">
    <name type="scientific">Pinctada imbricata</name>
    <name type="common">Atlantic pearl-oyster</name>
    <name type="synonym">Pinctada martensii</name>
    <dbReference type="NCBI Taxonomy" id="66713"/>
    <lineage>
        <taxon>Eukaryota</taxon>
        <taxon>Metazoa</taxon>
        <taxon>Spiralia</taxon>
        <taxon>Lophotrochozoa</taxon>
        <taxon>Mollusca</taxon>
        <taxon>Bivalvia</taxon>
        <taxon>Autobranchia</taxon>
        <taxon>Pteriomorphia</taxon>
        <taxon>Pterioida</taxon>
        <taxon>Pterioidea</taxon>
        <taxon>Pteriidae</taxon>
        <taxon>Pinctada</taxon>
    </lineage>
</organism>
<gene>
    <name evidence="8" type="ORF">FSP39_018790</name>
</gene>
<evidence type="ECO:0000256" key="5">
    <source>
        <dbReference type="ARBA" id="ARBA00022989"/>
    </source>
</evidence>
<feature type="transmembrane region" description="Helical" evidence="7">
    <location>
        <begin position="395"/>
        <end position="414"/>
    </location>
</feature>
<dbReference type="GO" id="GO:0015141">
    <property type="term" value="F:succinate transmembrane transporter activity"/>
    <property type="evidence" value="ECO:0007669"/>
    <property type="project" value="UniProtKB-ARBA"/>
</dbReference>
<evidence type="ECO:0000256" key="6">
    <source>
        <dbReference type="ARBA" id="ARBA00023136"/>
    </source>
</evidence>
<reference evidence="8" key="1">
    <citation type="submission" date="2019-08" db="EMBL/GenBank/DDBJ databases">
        <title>The improved chromosome-level genome for the pearl oyster Pinctada fucata martensii using PacBio sequencing and Hi-C.</title>
        <authorList>
            <person name="Zheng Z."/>
        </authorList>
    </citation>
    <scope>NUCLEOTIDE SEQUENCE</scope>
    <source>
        <strain evidence="8">ZZ-2019</strain>
        <tissue evidence="8">Adductor muscle</tissue>
    </source>
</reference>
<evidence type="ECO:0000256" key="4">
    <source>
        <dbReference type="ARBA" id="ARBA00022692"/>
    </source>
</evidence>
<accession>A0AA88XG58</accession>
<keyword evidence="3" id="KW-0813">Transport</keyword>
<dbReference type="Pfam" id="PF00939">
    <property type="entry name" value="Na_sulph_symp"/>
    <property type="match status" value="1"/>
</dbReference>
<dbReference type="GO" id="GO:0005886">
    <property type="term" value="C:plasma membrane"/>
    <property type="evidence" value="ECO:0007669"/>
    <property type="project" value="TreeGrafter"/>
</dbReference>
<feature type="transmembrane region" description="Helical" evidence="7">
    <location>
        <begin position="90"/>
        <end position="115"/>
    </location>
</feature>
<evidence type="ECO:0000313" key="9">
    <source>
        <dbReference type="Proteomes" id="UP001186944"/>
    </source>
</evidence>
<feature type="transmembrane region" description="Helical" evidence="7">
    <location>
        <begin position="174"/>
        <end position="198"/>
    </location>
</feature>
<keyword evidence="6 7" id="KW-0472">Membrane</keyword>
<comment type="similarity">
    <text evidence="2">Belongs to the SLC13A/DASS transporter (TC 2.A.47) family. NADC subfamily.</text>
</comment>
<protein>
    <recommendedName>
        <fullName evidence="10">Solute carrier family 13 member 5</fullName>
    </recommendedName>
</protein>
<keyword evidence="9" id="KW-1185">Reference proteome</keyword>
<evidence type="ECO:0000256" key="2">
    <source>
        <dbReference type="ARBA" id="ARBA00006772"/>
    </source>
</evidence>
<keyword evidence="4 7" id="KW-0812">Transmembrane</keyword>
<dbReference type="InterPro" id="IPR031312">
    <property type="entry name" value="Na/sul_symport_CS"/>
</dbReference>
<evidence type="ECO:0008006" key="10">
    <source>
        <dbReference type="Google" id="ProtNLM"/>
    </source>
</evidence>
<evidence type="ECO:0000256" key="3">
    <source>
        <dbReference type="ARBA" id="ARBA00022448"/>
    </source>
</evidence>
<dbReference type="AlphaFoldDB" id="A0AA88XG58"/>
<dbReference type="InterPro" id="IPR001898">
    <property type="entry name" value="SLC13A/DASS"/>
</dbReference>
<dbReference type="PANTHER" id="PTHR10283">
    <property type="entry name" value="SOLUTE CARRIER FAMILY 13 MEMBER"/>
    <property type="match status" value="1"/>
</dbReference>
<name>A0AA88XG58_PINIB</name>
<comment type="subcellular location">
    <subcellularLocation>
        <location evidence="1">Membrane</location>
        <topology evidence="1">Multi-pass membrane protein</topology>
    </subcellularLocation>
</comment>
<sequence>MLFLGGLIVAAAIEHWNIHKRMALRILLLVGSEPRWLMLGLMIPTWFLSMWISNTATTAMMIPIANAVLLQLKEARSKNNDSSEPETFGIHLSVFVSIFRLILLSCISVCISSAISENDFQRLGKALSLAIAYSSNCGGIGSITGTNPNVIMKGQSDILYEDRNATSPVTFSSWMQFCVPISAIVTLIVWIWFQIYFLRCRSFFSKDPAQARKVKEVLRQEYRKLGPIKFAEGAVMVHFVLLAVLWITRDLGGVGGWGRIFPPKTVTDSTPSILISASLFLFPSAIPRVFCCRSEEEKKYVPLLPWKVAEKTVPWGVILLLGGGYALAKGSEKSGLSSWLGDELAVFSDFEPWVMNMVLCFIVAAATEVTSNTAICTLIMPIMAQLAFKLKVNPLYYMFPTAIATSFAFMLPVATPPNAVVFSYGYVKVIDMVIAGFILNILGVFVLVLATETWGTAIFNFHTLPYVFTNHSISTNSSLANMTSTTLQPYCDCSNITYTSTLSTTT</sequence>